<dbReference type="Proteomes" id="UP000255036">
    <property type="component" value="Unassembled WGS sequence"/>
</dbReference>
<dbReference type="OrthoDB" id="9804124at2"/>
<dbReference type="InterPro" id="IPR050515">
    <property type="entry name" value="Beta-lactam/transpept"/>
</dbReference>
<gene>
    <name evidence="7" type="ORF">DWV06_00255</name>
</gene>
<evidence type="ECO:0000313" key="8">
    <source>
        <dbReference type="Proteomes" id="UP000255036"/>
    </source>
</evidence>
<evidence type="ECO:0000256" key="3">
    <source>
        <dbReference type="ARBA" id="ARBA00023136"/>
    </source>
</evidence>
<dbReference type="InterPro" id="IPR012338">
    <property type="entry name" value="Beta-lactam/transpept-like"/>
</dbReference>
<keyword evidence="8" id="KW-1185">Reference proteome</keyword>
<evidence type="ECO:0000256" key="4">
    <source>
        <dbReference type="SAM" id="MobiDB-lite"/>
    </source>
</evidence>
<dbReference type="GO" id="GO:0008658">
    <property type="term" value="F:penicillin binding"/>
    <property type="evidence" value="ECO:0007669"/>
    <property type="project" value="InterPro"/>
</dbReference>
<accession>A0A371B0F0</accession>
<organism evidence="7 8">
    <name type="scientific">Anaerosacchariphilus polymeriproducens</name>
    <dbReference type="NCBI Taxonomy" id="1812858"/>
    <lineage>
        <taxon>Bacteria</taxon>
        <taxon>Bacillati</taxon>
        <taxon>Bacillota</taxon>
        <taxon>Clostridia</taxon>
        <taxon>Lachnospirales</taxon>
        <taxon>Lachnospiraceae</taxon>
        <taxon>Anaerosacchariphilus</taxon>
    </lineage>
</organism>
<evidence type="ECO:0000256" key="1">
    <source>
        <dbReference type="ARBA" id="ARBA00004370"/>
    </source>
</evidence>
<feature type="region of interest" description="Disordered" evidence="4">
    <location>
        <begin position="596"/>
        <end position="642"/>
    </location>
</feature>
<name>A0A371B0F0_9FIRM</name>
<dbReference type="Pfam" id="PF00905">
    <property type="entry name" value="Transpeptidase"/>
    <property type="match status" value="1"/>
</dbReference>
<dbReference type="Pfam" id="PF03717">
    <property type="entry name" value="PBP_dimer"/>
    <property type="match status" value="1"/>
</dbReference>
<dbReference type="AlphaFoldDB" id="A0A371B0F0"/>
<dbReference type="GO" id="GO:0071555">
    <property type="term" value="P:cell wall organization"/>
    <property type="evidence" value="ECO:0007669"/>
    <property type="project" value="TreeGrafter"/>
</dbReference>
<dbReference type="PANTHER" id="PTHR30627">
    <property type="entry name" value="PEPTIDOGLYCAN D,D-TRANSPEPTIDASE"/>
    <property type="match status" value="1"/>
</dbReference>
<dbReference type="Gene3D" id="3.40.710.10">
    <property type="entry name" value="DD-peptidase/beta-lactamase superfamily"/>
    <property type="match status" value="1"/>
</dbReference>
<dbReference type="SUPFAM" id="SSF56519">
    <property type="entry name" value="Penicillin binding protein dimerisation domain"/>
    <property type="match status" value="1"/>
</dbReference>
<keyword evidence="3" id="KW-0472">Membrane</keyword>
<dbReference type="EMBL" id="QRCT01000002">
    <property type="protein sequence ID" value="RDU25281.1"/>
    <property type="molecule type" value="Genomic_DNA"/>
</dbReference>
<feature type="domain" description="Penicillin-binding protein dimerisation" evidence="6">
    <location>
        <begin position="50"/>
        <end position="210"/>
    </location>
</feature>
<comment type="similarity">
    <text evidence="2">Belongs to the transpeptidase family.</text>
</comment>
<dbReference type="Gene3D" id="3.90.1310.10">
    <property type="entry name" value="Penicillin-binding protein 2a (Domain 2)"/>
    <property type="match status" value="1"/>
</dbReference>
<evidence type="ECO:0000313" key="7">
    <source>
        <dbReference type="EMBL" id="RDU25281.1"/>
    </source>
</evidence>
<evidence type="ECO:0000256" key="2">
    <source>
        <dbReference type="ARBA" id="ARBA00007171"/>
    </source>
</evidence>
<evidence type="ECO:0000259" key="6">
    <source>
        <dbReference type="Pfam" id="PF03717"/>
    </source>
</evidence>
<evidence type="ECO:0000259" key="5">
    <source>
        <dbReference type="Pfam" id="PF00905"/>
    </source>
</evidence>
<dbReference type="GO" id="GO:0005886">
    <property type="term" value="C:plasma membrane"/>
    <property type="evidence" value="ECO:0007669"/>
    <property type="project" value="TreeGrafter"/>
</dbReference>
<dbReference type="InterPro" id="IPR005311">
    <property type="entry name" value="PBP_dimer"/>
</dbReference>
<dbReference type="InterPro" id="IPR001460">
    <property type="entry name" value="PCN-bd_Tpept"/>
</dbReference>
<feature type="domain" description="Penicillin-binding protein transpeptidase" evidence="5">
    <location>
        <begin position="257"/>
        <end position="582"/>
    </location>
</feature>
<dbReference type="SUPFAM" id="SSF56601">
    <property type="entry name" value="beta-lactamase/transpeptidase-like"/>
    <property type="match status" value="1"/>
</dbReference>
<comment type="caution">
    <text evidence="7">The sequence shown here is derived from an EMBL/GenBank/DDBJ whole genome shotgun (WGS) entry which is preliminary data.</text>
</comment>
<comment type="subcellular location">
    <subcellularLocation>
        <location evidence="1">Membrane</location>
    </subcellularLocation>
</comment>
<sequence length="642" mass="71186">MQKKLIVLFIMVMLVLVGLAVRILYINIVSGNKYEKKVLSQQKYDSKVIPFRRGDIVDSKGNILATSKDVYNIILDCKIINSEEKYKKASIKALTSCFSDITAEELEKILKDKPASQYTVLRKRLSYDAIAKFVKIQNDKKKGTNVKGVWFEKEYLRSYPLKTIASNLLGFTSAGNVGNGGIEGKYNDYLNGENGREFGFLNSENNLERTVKAPTNGNTVVSTIDVNIQTVVEQKIAAFNEAHKDEAREGAGSKNTAVIVMNPNTGEVLAMADSSSYDLNNPRDLSGYYTQEEIDAMNEEETYDALNKIWRNYCITDTYEPGSTIKPFTVATGLDTGALKGDEHYFCDGFEMVGGHRIKCSNHSGHGDVTIEKALMVSCNDALMQMVRSIGKDNFCKYQGIFNFGIKTNIDLPGEARTSNLLYKVDNMGEADLATNSFGQNFNVTMIQMATAFSSLVNGGYYYKPQVVSKIIGINNNTVKVNESVVQKQTISTKTSDNIKEYLYKTVSEGTGKTAKVNGYSMGGKTGTAEKYPRGKGNYLVSFIGCVPALNPELVIYAIIDEPNVEVQSQSTYAQQLVKDILTEVLPYMNIYPDEELEESQETVKEDIPQESFESPESTPLEDPQAEELATQEANAGENVPR</sequence>
<dbReference type="InterPro" id="IPR036138">
    <property type="entry name" value="PBP_dimer_sf"/>
</dbReference>
<reference evidence="7 8" key="1">
    <citation type="submission" date="2018-07" db="EMBL/GenBank/DDBJ databases">
        <title>Anaerosacharophilus polymeroproducens gen. nov. sp. nov., an anaerobic bacterium isolated from salt field.</title>
        <authorList>
            <person name="Kim W."/>
            <person name="Yang S.-H."/>
            <person name="Oh J."/>
            <person name="Lee J.-H."/>
            <person name="Kwon K.K."/>
        </authorList>
    </citation>
    <scope>NUCLEOTIDE SEQUENCE [LARGE SCALE GENOMIC DNA]</scope>
    <source>
        <strain evidence="7 8">MCWD5</strain>
    </source>
</reference>
<protein>
    <submittedName>
        <fullName evidence="7">Penicillin-binding protein 2</fullName>
    </submittedName>
</protein>
<proteinExistence type="inferred from homology"/>